<dbReference type="InterPro" id="IPR050386">
    <property type="entry name" value="Glycosyl_hydrolase_5"/>
</dbReference>
<keyword evidence="3" id="KW-0325">Glycoprotein</keyword>
<dbReference type="PANTHER" id="PTHR31297">
    <property type="entry name" value="GLUCAN ENDO-1,6-BETA-GLUCOSIDASE B"/>
    <property type="match status" value="1"/>
</dbReference>
<evidence type="ECO:0000256" key="4">
    <source>
        <dbReference type="ARBA" id="ARBA00023295"/>
    </source>
</evidence>
<keyword evidence="5" id="KW-0961">Cell wall biogenesis/degradation</keyword>
<keyword evidence="9" id="KW-0812">Transmembrane</keyword>
<protein>
    <recommendedName>
        <fullName evidence="7">glucan 1,3-beta-glucosidase</fullName>
        <ecNumber evidence="7">3.2.1.58</ecNumber>
    </recommendedName>
</protein>
<dbReference type="EMBL" id="KN818233">
    <property type="protein sequence ID" value="KIL66980.1"/>
    <property type="molecule type" value="Genomic_DNA"/>
</dbReference>
<dbReference type="HOGENOM" id="CLU_004624_6_1_1"/>
<feature type="transmembrane region" description="Helical" evidence="9">
    <location>
        <begin position="50"/>
        <end position="76"/>
    </location>
</feature>
<reference evidence="10 11" key="1">
    <citation type="submission" date="2014-04" db="EMBL/GenBank/DDBJ databases">
        <title>Evolutionary Origins and Diversification of the Mycorrhizal Mutualists.</title>
        <authorList>
            <consortium name="DOE Joint Genome Institute"/>
            <consortium name="Mycorrhizal Genomics Consortium"/>
            <person name="Kohler A."/>
            <person name="Kuo A."/>
            <person name="Nagy L.G."/>
            <person name="Floudas D."/>
            <person name="Copeland A."/>
            <person name="Barry K.W."/>
            <person name="Cichocki N."/>
            <person name="Veneault-Fourrey C."/>
            <person name="LaButti K."/>
            <person name="Lindquist E.A."/>
            <person name="Lipzen A."/>
            <person name="Lundell T."/>
            <person name="Morin E."/>
            <person name="Murat C."/>
            <person name="Riley R."/>
            <person name="Ohm R."/>
            <person name="Sun H."/>
            <person name="Tunlid A."/>
            <person name="Henrissat B."/>
            <person name="Grigoriev I.V."/>
            <person name="Hibbett D.S."/>
            <person name="Martin F."/>
        </authorList>
    </citation>
    <scope>NUCLEOTIDE SEQUENCE [LARGE SCALE GENOMIC DNA]</scope>
    <source>
        <strain evidence="10 11">Koide BX008</strain>
    </source>
</reference>
<comment type="similarity">
    <text evidence="1">Belongs to the glycosyl hydrolase 5 (cellulase A) family.</text>
</comment>
<evidence type="ECO:0000313" key="11">
    <source>
        <dbReference type="Proteomes" id="UP000054549"/>
    </source>
</evidence>
<evidence type="ECO:0000313" key="10">
    <source>
        <dbReference type="EMBL" id="KIL66980.1"/>
    </source>
</evidence>
<dbReference type="GO" id="GO:0009986">
    <property type="term" value="C:cell surface"/>
    <property type="evidence" value="ECO:0007669"/>
    <property type="project" value="TreeGrafter"/>
</dbReference>
<keyword evidence="9" id="KW-1133">Transmembrane helix</keyword>
<organism evidence="10 11">
    <name type="scientific">Amanita muscaria (strain Koide BX008)</name>
    <dbReference type="NCBI Taxonomy" id="946122"/>
    <lineage>
        <taxon>Eukaryota</taxon>
        <taxon>Fungi</taxon>
        <taxon>Dikarya</taxon>
        <taxon>Basidiomycota</taxon>
        <taxon>Agaricomycotina</taxon>
        <taxon>Agaricomycetes</taxon>
        <taxon>Agaricomycetidae</taxon>
        <taxon>Agaricales</taxon>
        <taxon>Pluteineae</taxon>
        <taxon>Amanitaceae</taxon>
        <taxon>Amanita</taxon>
    </lineage>
</organism>
<name>A0A0C2SUB3_AMAMK</name>
<keyword evidence="11" id="KW-1185">Reference proteome</keyword>
<evidence type="ECO:0000256" key="5">
    <source>
        <dbReference type="ARBA" id="ARBA00023316"/>
    </source>
</evidence>
<dbReference type="GO" id="GO:0004338">
    <property type="term" value="F:glucan exo-1,3-beta-glucosidase activity"/>
    <property type="evidence" value="ECO:0007669"/>
    <property type="project" value="UniProtKB-EC"/>
</dbReference>
<keyword evidence="9" id="KW-0472">Membrane</keyword>
<dbReference type="AlphaFoldDB" id="A0A0C2SUB3"/>
<feature type="compositionally biased region" description="Gly residues" evidence="8">
    <location>
        <begin position="89"/>
        <end position="105"/>
    </location>
</feature>
<keyword evidence="4" id="KW-0326">Glycosidase</keyword>
<dbReference type="Proteomes" id="UP000054549">
    <property type="component" value="Unassembled WGS sequence"/>
</dbReference>
<evidence type="ECO:0000256" key="1">
    <source>
        <dbReference type="ARBA" id="ARBA00005641"/>
    </source>
</evidence>
<proteinExistence type="inferred from homology"/>
<evidence type="ECO:0000256" key="3">
    <source>
        <dbReference type="ARBA" id="ARBA00023180"/>
    </source>
</evidence>
<dbReference type="GO" id="GO:0005576">
    <property type="term" value="C:extracellular region"/>
    <property type="evidence" value="ECO:0007669"/>
    <property type="project" value="TreeGrafter"/>
</dbReference>
<dbReference type="STRING" id="946122.A0A0C2SUB3"/>
<dbReference type="FunCoup" id="A0A0C2SUB3">
    <property type="interactions" value="23"/>
</dbReference>
<evidence type="ECO:0000256" key="8">
    <source>
        <dbReference type="SAM" id="MobiDB-lite"/>
    </source>
</evidence>
<evidence type="ECO:0000256" key="7">
    <source>
        <dbReference type="ARBA" id="ARBA00038929"/>
    </source>
</evidence>
<comment type="catalytic activity">
    <reaction evidence="6">
        <text>Successive hydrolysis of beta-D-glucose units from the non-reducing ends of (1-&gt;3)-beta-D-glucans, releasing alpha-glucose.</text>
        <dbReference type="EC" id="3.2.1.58"/>
    </reaction>
</comment>
<dbReference type="PANTHER" id="PTHR31297:SF34">
    <property type="entry name" value="GLUCAN 1,3-BETA-GLUCOSIDASE 2"/>
    <property type="match status" value="1"/>
</dbReference>
<dbReference type="EC" id="3.2.1.58" evidence="7"/>
<dbReference type="InParanoid" id="A0A0C2SUB3"/>
<dbReference type="OrthoDB" id="62120at2759"/>
<gene>
    <name evidence="10" type="ORF">M378DRAFT_9676</name>
</gene>
<evidence type="ECO:0000256" key="9">
    <source>
        <dbReference type="SAM" id="Phobius"/>
    </source>
</evidence>
<evidence type="ECO:0000256" key="6">
    <source>
        <dbReference type="ARBA" id="ARBA00036824"/>
    </source>
</evidence>
<accession>A0A0C2SUB3</accession>
<keyword evidence="2 10" id="KW-0378">Hydrolase</keyword>
<evidence type="ECO:0000256" key="2">
    <source>
        <dbReference type="ARBA" id="ARBA00022801"/>
    </source>
</evidence>
<feature type="region of interest" description="Disordered" evidence="8">
    <location>
        <begin position="82"/>
        <end position="116"/>
    </location>
</feature>
<dbReference type="InterPro" id="IPR017853">
    <property type="entry name" value="GH"/>
</dbReference>
<sequence length="715" mass="76507">MSLSSSSTALPLVRESAAYNPSSLGKDEPQIGGSLEPAATFRSGLNKKRFIAFLALLGAVVAIVVLAVVLPVYFVVIKPKQNSSSSASSGGGSSGSSGNSGGAGGSSTSAISGGDGSQVVTENGTVFTYHNLFGGYWVQDPQDPFNNNARPNSWTPPLNTSWTWGTDRIYGVNLGGWLVIEPFITPQFFQKYTSAQDEYDLSLAMASDTAGGGINQLEQHYDTFISEQDIAEMAGAGLNFIRVPIPFWAIETWQGEPFLTRVSWKYFLRFLGWARKYGMRVALDLHSAPGSQNGYNHSGRVGSINFLNGNMGIANAQRMLYYIRVLTEFISQPQYRDLIPIFGIINEPLVGAIGMDQMTSFYLDVHNMMRGITGYGEGNGPYISIHDGFLGSQNWAGFLQGSDRVMMDKHDYFAFGGDQVYPLDIPGANGVLGGQWPATACDAWGPDANNSRQTFGVTFVGEFAASPNDCGLFLRGSKGSPATQNCTAYDNWENYSPDMVQGIKNFVMASMDAFGDWFFWTWKIAAAQSGRIETPLWSYQLGYRNGWIPSDPRVAVGMCESVGYTPTPWGGTFKPWQTGTTSSIPASSSSEYPWPPTTISSADVPASLMPTYTNTATIVTLPVPTFTSIPSSLTQSFVGWFDNADATGGVTTVAGCTYPNEYSAAFAVTPTAPCTGPTANAATLTSATSAATQLSSTATSTATQLSSTATTTVTV</sequence>
<dbReference type="SUPFAM" id="SSF51445">
    <property type="entry name" value="(Trans)glycosidases"/>
    <property type="match status" value="1"/>
</dbReference>
<dbReference type="Gene3D" id="3.20.20.80">
    <property type="entry name" value="Glycosidases"/>
    <property type="match status" value="1"/>
</dbReference>
<dbReference type="GO" id="GO:0071555">
    <property type="term" value="P:cell wall organization"/>
    <property type="evidence" value="ECO:0007669"/>
    <property type="project" value="UniProtKB-KW"/>
</dbReference>
<dbReference type="GO" id="GO:0009251">
    <property type="term" value="P:glucan catabolic process"/>
    <property type="evidence" value="ECO:0007669"/>
    <property type="project" value="TreeGrafter"/>
</dbReference>